<sequence>MENRKRISISGVQEELSLLLEKNQLRLTVAGKQGQYLLKPIPRDVKRPDQVSANEHLTMQVAHQVYKIQLAGNALILFQNGEPAYITKRFDHKLDGTKHSQEDFASLAGRTSYTAGRGFKYEGSYEDVALIIKETVPVYQVELEKLFTLVLFNYLFPNGDTLLKNFSFIDTSYGDYVLSPAYDLICTRLHVEDTNFALKDGLFYDEHETESFKASSFCAYNDFYAFALRIGIKETRAVRILHAFQQDYPAAHDLNDRSFLRDEVKEEYRKYYMQRLEVLNYSMTGKLPQERKL</sequence>
<organism evidence="5 6">
    <name type="scientific">Pontibacter ummariensis</name>
    <dbReference type="NCBI Taxonomy" id="1610492"/>
    <lineage>
        <taxon>Bacteria</taxon>
        <taxon>Pseudomonadati</taxon>
        <taxon>Bacteroidota</taxon>
        <taxon>Cytophagia</taxon>
        <taxon>Cytophagales</taxon>
        <taxon>Hymenobacteraceae</taxon>
        <taxon>Pontibacter</taxon>
    </lineage>
</organism>
<evidence type="ECO:0000259" key="4">
    <source>
        <dbReference type="Pfam" id="PF07804"/>
    </source>
</evidence>
<dbReference type="RefSeq" id="WP_089320678.1">
    <property type="nucleotide sequence ID" value="NZ_FZOQ01000019.1"/>
</dbReference>
<dbReference type="Pfam" id="PF07804">
    <property type="entry name" value="HipA_C"/>
    <property type="match status" value="1"/>
</dbReference>
<keyword evidence="6" id="KW-1185">Reference proteome</keyword>
<gene>
    <name evidence="5" type="ORF">SAMN06296052_11956</name>
</gene>
<dbReference type="GO" id="GO:0004674">
    <property type="term" value="F:protein serine/threonine kinase activity"/>
    <property type="evidence" value="ECO:0007669"/>
    <property type="project" value="TreeGrafter"/>
</dbReference>
<proteinExistence type="inferred from homology"/>
<dbReference type="AlphaFoldDB" id="A0A239IY68"/>
<dbReference type="OrthoDB" id="9805913at2"/>
<dbReference type="InterPro" id="IPR052028">
    <property type="entry name" value="HipA_Ser/Thr_kinase"/>
</dbReference>
<feature type="domain" description="HipA-like C-terminal" evidence="4">
    <location>
        <begin position="7"/>
        <end position="249"/>
    </location>
</feature>
<name>A0A239IY68_9BACT</name>
<dbReference type="GO" id="GO:0005829">
    <property type="term" value="C:cytosol"/>
    <property type="evidence" value="ECO:0007669"/>
    <property type="project" value="TreeGrafter"/>
</dbReference>
<comment type="similarity">
    <text evidence="1">Belongs to the HipA Ser/Thr kinase family.</text>
</comment>
<protein>
    <submittedName>
        <fullName evidence="5">Serine/threonine-protein kinase HipA</fullName>
    </submittedName>
</protein>
<evidence type="ECO:0000313" key="6">
    <source>
        <dbReference type="Proteomes" id="UP000198432"/>
    </source>
</evidence>
<evidence type="ECO:0000256" key="3">
    <source>
        <dbReference type="ARBA" id="ARBA00022777"/>
    </source>
</evidence>
<keyword evidence="2" id="KW-0808">Transferase</keyword>
<dbReference type="Proteomes" id="UP000198432">
    <property type="component" value="Unassembled WGS sequence"/>
</dbReference>
<dbReference type="PANTHER" id="PTHR37419">
    <property type="entry name" value="SERINE/THREONINE-PROTEIN KINASE TOXIN HIPA"/>
    <property type="match status" value="1"/>
</dbReference>
<accession>A0A239IY68</accession>
<evidence type="ECO:0000256" key="2">
    <source>
        <dbReference type="ARBA" id="ARBA00022679"/>
    </source>
</evidence>
<keyword evidence="3 5" id="KW-0418">Kinase</keyword>
<reference evidence="6" key="1">
    <citation type="submission" date="2017-06" db="EMBL/GenBank/DDBJ databases">
        <authorList>
            <person name="Varghese N."/>
            <person name="Submissions S."/>
        </authorList>
    </citation>
    <scope>NUCLEOTIDE SEQUENCE [LARGE SCALE GENOMIC DNA]</scope>
    <source>
        <strain evidence="6">NKM1</strain>
    </source>
</reference>
<dbReference type="EMBL" id="FZOQ01000019">
    <property type="protein sequence ID" value="SNS98158.1"/>
    <property type="molecule type" value="Genomic_DNA"/>
</dbReference>
<dbReference type="PANTHER" id="PTHR37419:SF1">
    <property type="entry name" value="SERINE_THREONINE-PROTEIN KINASE TOXIN HIPA"/>
    <property type="match status" value="1"/>
</dbReference>
<evidence type="ECO:0000313" key="5">
    <source>
        <dbReference type="EMBL" id="SNS98158.1"/>
    </source>
</evidence>
<dbReference type="InterPro" id="IPR012893">
    <property type="entry name" value="HipA-like_C"/>
</dbReference>
<evidence type="ECO:0000256" key="1">
    <source>
        <dbReference type="ARBA" id="ARBA00010164"/>
    </source>
</evidence>